<dbReference type="Proteomes" id="UP001642464">
    <property type="component" value="Unassembled WGS sequence"/>
</dbReference>
<dbReference type="EMBL" id="CAXAMM010006225">
    <property type="protein sequence ID" value="CAK9010307.1"/>
    <property type="molecule type" value="Genomic_DNA"/>
</dbReference>
<keyword evidence="3 6" id="KW-0812">Transmembrane</keyword>
<dbReference type="SUPFAM" id="SSF103506">
    <property type="entry name" value="Mitochondrial carrier"/>
    <property type="match status" value="1"/>
</dbReference>
<protein>
    <submittedName>
        <fullName evidence="9">Graves disease carrier protein homolog (GDC) (Mitochondrial solute carrier protein homolog) (Solute carrier family 25 member 16)</fullName>
    </submittedName>
</protein>
<evidence type="ECO:0000313" key="9">
    <source>
        <dbReference type="EMBL" id="CAK9010307.1"/>
    </source>
</evidence>
<comment type="caution">
    <text evidence="9">The sequence shown here is derived from an EMBL/GenBank/DDBJ whole genome shotgun (WGS) entry which is preliminary data.</text>
</comment>
<dbReference type="PROSITE" id="PS50920">
    <property type="entry name" value="SOLCAR"/>
    <property type="match status" value="3"/>
</dbReference>
<evidence type="ECO:0000256" key="6">
    <source>
        <dbReference type="PROSITE-ProRule" id="PRU00282"/>
    </source>
</evidence>
<proteinExistence type="inferred from homology"/>
<evidence type="ECO:0000313" key="10">
    <source>
        <dbReference type="Proteomes" id="UP001642464"/>
    </source>
</evidence>
<evidence type="ECO:0000256" key="2">
    <source>
        <dbReference type="ARBA" id="ARBA00022448"/>
    </source>
</evidence>
<keyword evidence="2 7" id="KW-0813">Transport</keyword>
<evidence type="ECO:0000313" key="8">
    <source>
        <dbReference type="EMBL" id="CAK8986917.1"/>
    </source>
</evidence>
<comment type="similarity">
    <text evidence="7">Belongs to the mitochondrial carrier (TC 2.A.29) family.</text>
</comment>
<dbReference type="EMBL" id="CAXAMM010000303">
    <property type="protein sequence ID" value="CAK8986917.1"/>
    <property type="molecule type" value="Genomic_DNA"/>
</dbReference>
<comment type="subcellular location">
    <subcellularLocation>
        <location evidence="1">Membrane</location>
        <topology evidence="1">Multi-pass membrane protein</topology>
    </subcellularLocation>
</comment>
<keyword evidence="5 6" id="KW-0472">Membrane</keyword>
<organism evidence="9 10">
    <name type="scientific">Durusdinium trenchii</name>
    <dbReference type="NCBI Taxonomy" id="1381693"/>
    <lineage>
        <taxon>Eukaryota</taxon>
        <taxon>Sar</taxon>
        <taxon>Alveolata</taxon>
        <taxon>Dinophyceae</taxon>
        <taxon>Suessiales</taxon>
        <taxon>Symbiodiniaceae</taxon>
        <taxon>Durusdinium</taxon>
    </lineage>
</organism>
<dbReference type="Gene3D" id="1.50.40.10">
    <property type="entry name" value="Mitochondrial carrier domain"/>
    <property type="match status" value="1"/>
</dbReference>
<evidence type="ECO:0000256" key="5">
    <source>
        <dbReference type="ARBA" id="ARBA00023136"/>
    </source>
</evidence>
<dbReference type="InterPro" id="IPR023395">
    <property type="entry name" value="MCP_dom_sf"/>
</dbReference>
<evidence type="ECO:0000256" key="4">
    <source>
        <dbReference type="ARBA" id="ARBA00022737"/>
    </source>
</evidence>
<dbReference type="PANTHER" id="PTHR24089">
    <property type="entry name" value="SOLUTE CARRIER FAMILY 25"/>
    <property type="match status" value="1"/>
</dbReference>
<keyword evidence="4" id="KW-0677">Repeat</keyword>
<gene>
    <name evidence="9" type="ORF">SCF082_LOCUS10620</name>
    <name evidence="8" type="ORF">SCF082_LOCUS763</name>
</gene>
<accession>A0ABP0J7H7</accession>
<evidence type="ECO:0000256" key="1">
    <source>
        <dbReference type="ARBA" id="ARBA00004141"/>
    </source>
</evidence>
<dbReference type="Pfam" id="PF00153">
    <property type="entry name" value="Mito_carr"/>
    <property type="match status" value="3"/>
</dbReference>
<sequence length="297" mass="32764">MAQVCASNLPGAPHQRAVYRHRLSQRSNEDKEKLHVASPLLGAIAGCTAKSMVAPLSRTVIQMQLHHLHHTGSMLDTMRGIYQEGGIRAFWRGNGATLLYRGVVNGVNFPVNELCKRYLKEQPQEARNFVSAFAGSFAGICIGHPVDVIKTRISASQRFGYSGILETIGRLHAEEGLMAFYAGFRVSMVTVVPNVACCFYLKDTLKSFPLVKALSSRSDGWLSESAIAGGTAGGITSTLFFPFDSWKRRLQMPRFEAKAATAVVDLHLHYRGLLPELIKVSCNTAIMFGLYDWLSQR</sequence>
<keyword evidence="10" id="KW-1185">Reference proteome</keyword>
<dbReference type="PRINTS" id="PR00926">
    <property type="entry name" value="MITOCARRIER"/>
</dbReference>
<feature type="repeat" description="Solcar" evidence="6">
    <location>
        <begin position="126"/>
        <end position="208"/>
    </location>
</feature>
<dbReference type="InterPro" id="IPR018108">
    <property type="entry name" value="MCP_transmembrane"/>
</dbReference>
<feature type="repeat" description="Solcar" evidence="6">
    <location>
        <begin position="33"/>
        <end position="118"/>
    </location>
</feature>
<name>A0ABP0J7H7_9DINO</name>
<dbReference type="InterPro" id="IPR002067">
    <property type="entry name" value="MCP"/>
</dbReference>
<feature type="repeat" description="Solcar" evidence="6">
    <location>
        <begin position="220"/>
        <end position="297"/>
    </location>
</feature>
<evidence type="ECO:0000256" key="3">
    <source>
        <dbReference type="ARBA" id="ARBA00022692"/>
    </source>
</evidence>
<evidence type="ECO:0000256" key="7">
    <source>
        <dbReference type="RuleBase" id="RU000488"/>
    </source>
</evidence>
<reference evidence="9 10" key="1">
    <citation type="submission" date="2024-02" db="EMBL/GenBank/DDBJ databases">
        <authorList>
            <person name="Chen Y."/>
            <person name="Shah S."/>
            <person name="Dougan E. K."/>
            <person name="Thang M."/>
            <person name="Chan C."/>
        </authorList>
    </citation>
    <scope>NUCLEOTIDE SEQUENCE [LARGE SCALE GENOMIC DNA]</scope>
</reference>